<dbReference type="Gene3D" id="3.40.50.300">
    <property type="entry name" value="P-loop containing nucleotide triphosphate hydrolases"/>
    <property type="match status" value="1"/>
</dbReference>
<protein>
    <submittedName>
        <fullName evidence="5">AMDV4_5</fullName>
    </submittedName>
</protein>
<dbReference type="PANTHER" id="PTHR11669">
    <property type="entry name" value="REPLICATION FACTOR C / DNA POLYMERASE III GAMMA-TAU SUBUNIT"/>
    <property type="match status" value="1"/>
</dbReference>
<evidence type="ECO:0000256" key="1">
    <source>
        <dbReference type="ARBA" id="ARBA00022705"/>
    </source>
</evidence>
<dbReference type="InterPro" id="IPR027417">
    <property type="entry name" value="P-loop_NTPase"/>
</dbReference>
<dbReference type="SUPFAM" id="SSF52540">
    <property type="entry name" value="P-loop containing nucleoside triphosphate hydrolases"/>
    <property type="match status" value="1"/>
</dbReference>
<dbReference type="PANTHER" id="PTHR11669:SF20">
    <property type="entry name" value="REPLICATION FACTOR C SUBUNIT 4"/>
    <property type="match status" value="1"/>
</dbReference>
<keyword evidence="1" id="KW-0235">DNA replication</keyword>
<dbReference type="GO" id="GO:0005524">
    <property type="term" value="F:ATP binding"/>
    <property type="evidence" value="ECO:0007669"/>
    <property type="project" value="UniProtKB-KW"/>
</dbReference>
<dbReference type="GO" id="GO:0006281">
    <property type="term" value="P:DNA repair"/>
    <property type="evidence" value="ECO:0007669"/>
    <property type="project" value="TreeGrafter"/>
</dbReference>
<evidence type="ECO:0000256" key="3">
    <source>
        <dbReference type="ARBA" id="ARBA00022840"/>
    </source>
</evidence>
<proteinExistence type="predicted"/>
<organism evidence="5">
    <name type="scientific">uncultured virus</name>
    <dbReference type="NCBI Taxonomy" id="340016"/>
    <lineage>
        <taxon>Viruses</taxon>
        <taxon>environmental samples</taxon>
    </lineage>
</organism>
<keyword evidence="2" id="KW-0547">Nucleotide-binding</keyword>
<evidence type="ECO:0000313" key="5">
    <source>
        <dbReference type="EMBL" id="ACD75434.1"/>
    </source>
</evidence>
<accession>B3GAM6</accession>
<evidence type="ECO:0000256" key="2">
    <source>
        <dbReference type="ARBA" id="ARBA00022741"/>
    </source>
</evidence>
<dbReference type="InterPro" id="IPR003959">
    <property type="entry name" value="ATPase_AAA_core"/>
</dbReference>
<feature type="domain" description="AAA+ ATPase" evidence="4">
    <location>
        <begin position="35"/>
        <end position="156"/>
    </location>
</feature>
<name>B3GAM6_9VIRU</name>
<keyword evidence="3" id="KW-0067">ATP-binding</keyword>
<dbReference type="GO" id="GO:0006261">
    <property type="term" value="P:DNA-templated DNA replication"/>
    <property type="evidence" value="ECO:0007669"/>
    <property type="project" value="TreeGrafter"/>
</dbReference>
<dbReference type="SMART" id="SM00382">
    <property type="entry name" value="AAA"/>
    <property type="match status" value="1"/>
</dbReference>
<dbReference type="InterPro" id="IPR050238">
    <property type="entry name" value="DNA_Rep/Repair_Clamp_Loader"/>
</dbReference>
<dbReference type="Pfam" id="PF00004">
    <property type="entry name" value="AAA"/>
    <property type="match status" value="1"/>
</dbReference>
<dbReference type="EMBL" id="EU662158">
    <property type="protein sequence ID" value="ACD75434.1"/>
    <property type="molecule type" value="Genomic_DNA"/>
</dbReference>
<dbReference type="GO" id="GO:0016887">
    <property type="term" value="F:ATP hydrolysis activity"/>
    <property type="evidence" value="ECO:0007669"/>
    <property type="project" value="InterPro"/>
</dbReference>
<sequence>MQWTEEFRPQNLDEVVGQERIVTFFRNLGKSDISKWPHVIFYGPPGVGKTTMAHAIANEYDIEIIDMNASQYRKIDDMENQIFSIVKQIPEKGARKILFMDEADALTPNSQWLLRRMMEDYSNVTLFMFACNYDAKIIPALYDRCAEFYFNGLDSESLKKVAINICQSEGRDVPSEDTLNKLIESSDGSARSFTNLLFQYLVGGTMPETSFKISEYLKAIKLNDLENAKKIVAKTTYHELLKQVLTVLLKYGEKYEDAIIKLGDYFILSQNPDEYLGKTLVTLQLKKLLNGVKQ</sequence>
<evidence type="ECO:0000259" key="4">
    <source>
        <dbReference type="SMART" id="SM00382"/>
    </source>
</evidence>
<dbReference type="GO" id="GO:0003689">
    <property type="term" value="F:DNA clamp loader activity"/>
    <property type="evidence" value="ECO:0007669"/>
    <property type="project" value="TreeGrafter"/>
</dbReference>
<dbReference type="CDD" id="cd00009">
    <property type="entry name" value="AAA"/>
    <property type="match status" value="1"/>
</dbReference>
<reference evidence="5" key="1">
    <citation type="submission" date="2008-04" db="EMBL/GenBank/DDBJ databases">
        <title>Virus population dynamics and acquired virus resistance in natural microbial communities.</title>
        <authorList>
            <person name="Andersson A.A."/>
            <person name="Banfield J.F."/>
        </authorList>
    </citation>
    <scope>NUCLEOTIDE SEQUENCE</scope>
</reference>
<dbReference type="InterPro" id="IPR003593">
    <property type="entry name" value="AAA+_ATPase"/>
</dbReference>